<evidence type="ECO:0000313" key="1">
    <source>
        <dbReference type="EMBL" id="EAU88305.1"/>
    </source>
</evidence>
<dbReference type="VEuPathDB" id="FungiDB:CC1G_13005"/>
<keyword evidence="1" id="KW-0695">RNA-directed DNA polymerase</keyword>
<dbReference type="SUPFAM" id="SSF56672">
    <property type="entry name" value="DNA/RNA polymerases"/>
    <property type="match status" value="1"/>
</dbReference>
<dbReference type="RefSeq" id="XP_001833511.1">
    <property type="nucleotide sequence ID" value="XM_001833459.1"/>
</dbReference>
<dbReference type="KEGG" id="cci:CC1G_13005"/>
<dbReference type="GO" id="GO:0003964">
    <property type="term" value="F:RNA-directed DNA polymerase activity"/>
    <property type="evidence" value="ECO:0007669"/>
    <property type="project" value="UniProtKB-KW"/>
</dbReference>
<dbReference type="eggNOG" id="KOG0017">
    <property type="taxonomic scope" value="Eukaryota"/>
</dbReference>
<gene>
    <name evidence="1" type="ORF">CC1G_13005</name>
</gene>
<dbReference type="InterPro" id="IPR043128">
    <property type="entry name" value="Rev_trsase/Diguanyl_cyclase"/>
</dbReference>
<proteinExistence type="predicted"/>
<dbReference type="Gene3D" id="3.30.70.270">
    <property type="match status" value="1"/>
</dbReference>
<comment type="caution">
    <text evidence="1">The sequence shown here is derived from an EMBL/GenBank/DDBJ whole genome shotgun (WGS) entry which is preliminary data.</text>
</comment>
<reference evidence="1 2" key="1">
    <citation type="journal article" date="2010" name="Proc. Natl. Acad. Sci. U.S.A.">
        <title>Insights into evolution of multicellular fungi from the assembled chromosomes of the mushroom Coprinopsis cinerea (Coprinus cinereus).</title>
        <authorList>
            <person name="Stajich J.E."/>
            <person name="Wilke S.K."/>
            <person name="Ahren D."/>
            <person name="Au C.H."/>
            <person name="Birren B.W."/>
            <person name="Borodovsky M."/>
            <person name="Burns C."/>
            <person name="Canback B."/>
            <person name="Casselton L.A."/>
            <person name="Cheng C.K."/>
            <person name="Deng J."/>
            <person name="Dietrich F.S."/>
            <person name="Fargo D.C."/>
            <person name="Farman M.L."/>
            <person name="Gathman A.C."/>
            <person name="Goldberg J."/>
            <person name="Guigo R."/>
            <person name="Hoegger P.J."/>
            <person name="Hooker J.B."/>
            <person name="Huggins A."/>
            <person name="James T.Y."/>
            <person name="Kamada T."/>
            <person name="Kilaru S."/>
            <person name="Kodira C."/>
            <person name="Kues U."/>
            <person name="Kupfer D."/>
            <person name="Kwan H.S."/>
            <person name="Lomsadze A."/>
            <person name="Li W."/>
            <person name="Lilly W.W."/>
            <person name="Ma L.J."/>
            <person name="Mackey A.J."/>
            <person name="Manning G."/>
            <person name="Martin F."/>
            <person name="Muraguchi H."/>
            <person name="Natvig D.O."/>
            <person name="Palmerini H."/>
            <person name="Ramesh M.A."/>
            <person name="Rehmeyer C.J."/>
            <person name="Roe B.A."/>
            <person name="Shenoy N."/>
            <person name="Stanke M."/>
            <person name="Ter-Hovhannisyan V."/>
            <person name="Tunlid A."/>
            <person name="Velagapudi R."/>
            <person name="Vision T.J."/>
            <person name="Zeng Q."/>
            <person name="Zolan M.E."/>
            <person name="Pukkila P.J."/>
        </authorList>
    </citation>
    <scope>NUCLEOTIDE SEQUENCE [LARGE SCALE GENOMIC DNA]</scope>
    <source>
        <strain evidence="2">Okayama-7 / 130 / ATCC MYA-4618 / FGSC 9003</strain>
    </source>
</reference>
<keyword evidence="1" id="KW-0808">Transferase</keyword>
<dbReference type="AlphaFoldDB" id="A8NGE5"/>
<dbReference type="OrthoDB" id="3033917at2759"/>
<dbReference type="InParanoid" id="A8NGE5"/>
<keyword evidence="2" id="KW-1185">Reference proteome</keyword>
<dbReference type="FunFam" id="3.30.70.270:FF:000020">
    <property type="entry name" value="Transposon Tf2-6 polyprotein-like Protein"/>
    <property type="match status" value="1"/>
</dbReference>
<dbReference type="OMA" id="IRSIMDW"/>
<dbReference type="InterPro" id="IPR051320">
    <property type="entry name" value="Viral_Replic_Matur_Polypro"/>
</dbReference>
<dbReference type="GeneID" id="6010011"/>
<organism evidence="1 2">
    <name type="scientific">Coprinopsis cinerea (strain Okayama-7 / 130 / ATCC MYA-4618 / FGSC 9003)</name>
    <name type="common">Inky cap fungus</name>
    <name type="synonym">Hormographiella aspergillata</name>
    <dbReference type="NCBI Taxonomy" id="240176"/>
    <lineage>
        <taxon>Eukaryota</taxon>
        <taxon>Fungi</taxon>
        <taxon>Dikarya</taxon>
        <taxon>Basidiomycota</taxon>
        <taxon>Agaricomycotina</taxon>
        <taxon>Agaricomycetes</taxon>
        <taxon>Agaricomycetidae</taxon>
        <taxon>Agaricales</taxon>
        <taxon>Agaricineae</taxon>
        <taxon>Psathyrellaceae</taxon>
        <taxon>Coprinopsis</taxon>
    </lineage>
</organism>
<accession>A8NGE5</accession>
<protein>
    <submittedName>
        <fullName evidence="1">Reverse transcriptase-RNase H-integrase</fullName>
    </submittedName>
</protein>
<keyword evidence="1" id="KW-0548">Nucleotidyltransferase</keyword>
<evidence type="ECO:0000313" key="2">
    <source>
        <dbReference type="Proteomes" id="UP000001861"/>
    </source>
</evidence>
<dbReference type="PANTHER" id="PTHR33064:SF37">
    <property type="entry name" value="RIBONUCLEASE H"/>
    <property type="match status" value="1"/>
</dbReference>
<dbReference type="Proteomes" id="UP000001861">
    <property type="component" value="Unassembled WGS sequence"/>
</dbReference>
<dbReference type="InterPro" id="IPR043502">
    <property type="entry name" value="DNA/RNA_pol_sf"/>
</dbReference>
<dbReference type="PANTHER" id="PTHR33064">
    <property type="entry name" value="POL PROTEIN"/>
    <property type="match status" value="1"/>
</dbReference>
<name>A8NGE5_COPC7</name>
<sequence>MDPTKVEGLANWPTPKNVKQVQQFLGFGNFYQRFIRDYSNIAKPLNDLTRKNNKFE</sequence>
<dbReference type="EMBL" id="AACS02000002">
    <property type="protein sequence ID" value="EAU88305.1"/>
    <property type="molecule type" value="Genomic_DNA"/>
</dbReference>